<dbReference type="PANTHER" id="PTHR47505:SF1">
    <property type="entry name" value="DNA UTILIZATION PROTEIN YHGH"/>
    <property type="match status" value="1"/>
</dbReference>
<organism evidence="1 2">
    <name type="scientific">Thermocoleostomius sinensis A174</name>
    <dbReference type="NCBI Taxonomy" id="2016057"/>
    <lineage>
        <taxon>Bacteria</taxon>
        <taxon>Bacillati</taxon>
        <taxon>Cyanobacteriota</taxon>
        <taxon>Cyanophyceae</taxon>
        <taxon>Oculatellales</taxon>
        <taxon>Oculatellaceae</taxon>
        <taxon>Thermocoleostomius</taxon>
    </lineage>
</organism>
<accession>A0A9E8Z7U1</accession>
<dbReference type="EMBL" id="CP113797">
    <property type="protein sequence ID" value="WAL58059.1"/>
    <property type="molecule type" value="Genomic_DNA"/>
</dbReference>
<dbReference type="AlphaFoldDB" id="A0A9E8Z7U1"/>
<reference evidence="1" key="1">
    <citation type="submission" date="2022-12" db="EMBL/GenBank/DDBJ databases">
        <title>Polyphasic identification of a Novel Hot-Spring Cyanobacterium Ocullathermofonsia sinensis gen nov. sp. nov. and Genomic Insights on its Adaptations to the Thermal Habitat.</title>
        <authorList>
            <person name="Daroch M."/>
            <person name="Tang J."/>
            <person name="Jiang Y."/>
        </authorList>
    </citation>
    <scope>NUCLEOTIDE SEQUENCE</scope>
    <source>
        <strain evidence="1">PKUAC-SCTA174</strain>
    </source>
</reference>
<dbReference type="Gene3D" id="3.40.50.2020">
    <property type="match status" value="1"/>
</dbReference>
<evidence type="ECO:0000313" key="2">
    <source>
        <dbReference type="Proteomes" id="UP001163152"/>
    </source>
</evidence>
<keyword evidence="2" id="KW-1185">Reference proteome</keyword>
<dbReference type="InterPro" id="IPR051910">
    <property type="entry name" value="ComF/GntX_DNA_util-trans"/>
</dbReference>
<proteinExistence type="predicted"/>
<gene>
    <name evidence="1" type="ORF">OXH18_12715</name>
</gene>
<sequence length="221" mass="24753">MGAWNPFTTWLDLLFQSQCPLCQRSSLSLLCQDCQKKLKACQCHDRQERQGELPVFAWGFYGGALRQSLRALKYDNQSKLARPLGQWLGQAWLASPHATGRSLTVVPIPMHATKQKQRGFNQAELIARSFCQYTGLPLQSHGLIRLRQTEAQFGLSSAEREQNLINAFALNPRWRDRRPPTVLLIDDIYTTGATARAAAAALRQHQVIVDGLVAVAKSQKA</sequence>
<dbReference type="InterPro" id="IPR029057">
    <property type="entry name" value="PRTase-like"/>
</dbReference>
<dbReference type="KEGG" id="tsin:OXH18_12715"/>
<protein>
    <submittedName>
        <fullName evidence="1">ComF family protein</fullName>
    </submittedName>
</protein>
<evidence type="ECO:0000313" key="1">
    <source>
        <dbReference type="EMBL" id="WAL58059.1"/>
    </source>
</evidence>
<name>A0A9E8Z7U1_9CYAN</name>
<dbReference type="RefSeq" id="WP_268607455.1">
    <property type="nucleotide sequence ID" value="NZ_CP113797.1"/>
</dbReference>
<dbReference type="Proteomes" id="UP001163152">
    <property type="component" value="Chromosome"/>
</dbReference>
<dbReference type="PANTHER" id="PTHR47505">
    <property type="entry name" value="DNA UTILIZATION PROTEIN YHGH"/>
    <property type="match status" value="1"/>
</dbReference>
<dbReference type="SUPFAM" id="SSF53271">
    <property type="entry name" value="PRTase-like"/>
    <property type="match status" value="1"/>
</dbReference>